<dbReference type="RefSeq" id="WP_092985163.1">
    <property type="nucleotide sequence ID" value="NZ_FNFY01000005.1"/>
</dbReference>
<sequence length="392" mass="42821">MSKSRHKGKIWTREFTIIFIFHFIVMFSMYSTLVTVGNVSIEKYGAAPGIAGFVASIFIVGVLIGRALSGYQINNIGARKIMYMGTLLFFITYILYFIDGGLYFLIAVRLLNGLATGIISTALNTLATISVPPERRGEGISHFSLSMVLGSAVGPFLSFLLLEHISFNTMLIYIGIIVLAISFMLPFIKINNTVRDKGAHRAKFVMIDREVLSMGTVVLFMGIAYSAVLSFLNLYAIEIDLVTAASMFFLVYSAAILLTRPVTGKILDTFGANVIQYPAFIIMAVGFFILGMAEAGIVLLLSGFLIGLGFGNFQSVAQAVCVNIAKKENVGLATSTFFIMLEIGLGFGPFFLGMLVPAVGYDGLYQLLVLSIFTALVIYHFVYGRSEKKPEI</sequence>
<dbReference type="GO" id="GO:0022857">
    <property type="term" value="F:transmembrane transporter activity"/>
    <property type="evidence" value="ECO:0007669"/>
    <property type="project" value="InterPro"/>
</dbReference>
<feature type="transmembrane region" description="Helical" evidence="6">
    <location>
        <begin position="12"/>
        <end position="30"/>
    </location>
</feature>
<evidence type="ECO:0000259" key="7">
    <source>
        <dbReference type="PROSITE" id="PS50850"/>
    </source>
</evidence>
<reference evidence="9" key="1">
    <citation type="submission" date="2016-10" db="EMBL/GenBank/DDBJ databases">
        <authorList>
            <person name="Varghese N."/>
            <person name="Submissions S."/>
        </authorList>
    </citation>
    <scope>NUCLEOTIDE SEQUENCE [LARGE SCALE GENOMIC DNA]</scope>
    <source>
        <strain evidence="9">CGMCC 1.8895</strain>
    </source>
</reference>
<dbReference type="InterPro" id="IPR011701">
    <property type="entry name" value="MFS"/>
</dbReference>
<dbReference type="AlphaFoldDB" id="A0A1G9D659"/>
<dbReference type="Gene3D" id="1.20.1250.20">
    <property type="entry name" value="MFS general substrate transporter like domains"/>
    <property type="match status" value="2"/>
</dbReference>
<feature type="domain" description="Major facilitator superfamily (MFS) profile" evidence="7">
    <location>
        <begin position="14"/>
        <end position="389"/>
    </location>
</feature>
<dbReference type="Pfam" id="PF07690">
    <property type="entry name" value="MFS_1"/>
    <property type="match status" value="1"/>
</dbReference>
<gene>
    <name evidence="8" type="ORF">SAMN05216216_10567</name>
</gene>
<dbReference type="GO" id="GO:0005886">
    <property type="term" value="C:plasma membrane"/>
    <property type="evidence" value="ECO:0007669"/>
    <property type="project" value="UniProtKB-SubCell"/>
</dbReference>
<proteinExistence type="predicted"/>
<evidence type="ECO:0000313" key="8">
    <source>
        <dbReference type="EMBL" id="SDK59351.1"/>
    </source>
</evidence>
<feature type="transmembrane region" description="Helical" evidence="6">
    <location>
        <begin position="297"/>
        <end position="325"/>
    </location>
</feature>
<feature type="transmembrane region" description="Helical" evidence="6">
    <location>
        <begin position="110"/>
        <end position="131"/>
    </location>
</feature>
<evidence type="ECO:0000256" key="6">
    <source>
        <dbReference type="SAM" id="Phobius"/>
    </source>
</evidence>
<dbReference type="PANTHER" id="PTHR23531">
    <property type="entry name" value="QUINOLENE RESISTANCE PROTEIN NORA"/>
    <property type="match status" value="1"/>
</dbReference>
<dbReference type="STRING" id="576118.SAMN05216216_10567"/>
<feature type="transmembrane region" description="Helical" evidence="6">
    <location>
        <begin position="50"/>
        <end position="69"/>
    </location>
</feature>
<keyword evidence="5 6" id="KW-0472">Membrane</keyword>
<dbReference type="PANTHER" id="PTHR23531:SF1">
    <property type="entry name" value="QUINOLENE RESISTANCE PROTEIN NORA"/>
    <property type="match status" value="1"/>
</dbReference>
<protein>
    <submittedName>
        <fullName evidence="8">Predicted arabinose efflux permease, MFS family</fullName>
    </submittedName>
</protein>
<feature type="transmembrane region" description="Helical" evidence="6">
    <location>
        <begin position="241"/>
        <end position="258"/>
    </location>
</feature>
<feature type="transmembrane region" description="Helical" evidence="6">
    <location>
        <begin position="364"/>
        <end position="383"/>
    </location>
</feature>
<feature type="transmembrane region" description="Helical" evidence="6">
    <location>
        <begin position="143"/>
        <end position="165"/>
    </location>
</feature>
<dbReference type="InterPro" id="IPR052714">
    <property type="entry name" value="MFS_Exporter"/>
</dbReference>
<comment type="subcellular location">
    <subcellularLocation>
        <location evidence="1">Cell membrane</location>
        <topology evidence="1">Multi-pass membrane protein</topology>
    </subcellularLocation>
</comment>
<evidence type="ECO:0000256" key="5">
    <source>
        <dbReference type="ARBA" id="ARBA00023136"/>
    </source>
</evidence>
<dbReference type="InterPro" id="IPR036259">
    <property type="entry name" value="MFS_trans_sf"/>
</dbReference>
<keyword evidence="9" id="KW-1185">Reference proteome</keyword>
<dbReference type="InterPro" id="IPR020846">
    <property type="entry name" value="MFS_dom"/>
</dbReference>
<evidence type="ECO:0000256" key="3">
    <source>
        <dbReference type="ARBA" id="ARBA00022692"/>
    </source>
</evidence>
<dbReference type="Proteomes" id="UP000199008">
    <property type="component" value="Unassembled WGS sequence"/>
</dbReference>
<keyword evidence="2" id="KW-0813">Transport</keyword>
<dbReference type="CDD" id="cd17489">
    <property type="entry name" value="MFS_YfcJ_like"/>
    <property type="match status" value="1"/>
</dbReference>
<accession>A0A1G9D659</accession>
<organism evidence="8 9">
    <name type="scientific">Lacicoccus qingdaonensis</name>
    <dbReference type="NCBI Taxonomy" id="576118"/>
    <lineage>
        <taxon>Bacteria</taxon>
        <taxon>Bacillati</taxon>
        <taxon>Bacillota</taxon>
        <taxon>Bacilli</taxon>
        <taxon>Bacillales</taxon>
        <taxon>Salinicoccaceae</taxon>
        <taxon>Lacicoccus</taxon>
    </lineage>
</organism>
<feature type="transmembrane region" description="Helical" evidence="6">
    <location>
        <begin position="337"/>
        <end position="358"/>
    </location>
</feature>
<evidence type="ECO:0000313" key="9">
    <source>
        <dbReference type="Proteomes" id="UP000199008"/>
    </source>
</evidence>
<feature type="transmembrane region" description="Helical" evidence="6">
    <location>
        <begin position="171"/>
        <end position="190"/>
    </location>
</feature>
<dbReference type="SUPFAM" id="SSF103473">
    <property type="entry name" value="MFS general substrate transporter"/>
    <property type="match status" value="1"/>
</dbReference>
<name>A0A1G9D659_9BACL</name>
<evidence type="ECO:0000256" key="2">
    <source>
        <dbReference type="ARBA" id="ARBA00022448"/>
    </source>
</evidence>
<keyword evidence="4 6" id="KW-1133">Transmembrane helix</keyword>
<feature type="transmembrane region" description="Helical" evidence="6">
    <location>
        <begin position="81"/>
        <end position="98"/>
    </location>
</feature>
<evidence type="ECO:0000256" key="1">
    <source>
        <dbReference type="ARBA" id="ARBA00004651"/>
    </source>
</evidence>
<feature type="transmembrane region" description="Helical" evidence="6">
    <location>
        <begin position="270"/>
        <end position="291"/>
    </location>
</feature>
<keyword evidence="3 6" id="KW-0812">Transmembrane</keyword>
<dbReference type="OrthoDB" id="9814001at2"/>
<dbReference type="EMBL" id="FNFY01000005">
    <property type="protein sequence ID" value="SDK59351.1"/>
    <property type="molecule type" value="Genomic_DNA"/>
</dbReference>
<evidence type="ECO:0000256" key="4">
    <source>
        <dbReference type="ARBA" id="ARBA00022989"/>
    </source>
</evidence>
<dbReference type="PROSITE" id="PS50850">
    <property type="entry name" value="MFS"/>
    <property type="match status" value="1"/>
</dbReference>
<feature type="transmembrane region" description="Helical" evidence="6">
    <location>
        <begin position="211"/>
        <end position="235"/>
    </location>
</feature>